<evidence type="ECO:0000313" key="3">
    <source>
        <dbReference type="EMBL" id="GAA3703422.1"/>
    </source>
</evidence>
<evidence type="ECO:0000259" key="2">
    <source>
        <dbReference type="PROSITE" id="PS51645"/>
    </source>
</evidence>
<comment type="cofactor">
    <cofactor evidence="1">
        <name>(6R)-5,10-methylene-5,6,7,8-tetrahydrofolate</name>
        <dbReference type="ChEBI" id="CHEBI:15636"/>
    </cofactor>
</comment>
<dbReference type="RefSeq" id="WP_344692403.1">
    <property type="nucleotide sequence ID" value="NZ_BAABBF010000002.1"/>
</dbReference>
<dbReference type="SUPFAM" id="SSF52425">
    <property type="entry name" value="Cryptochrome/photolyase, N-terminal domain"/>
    <property type="match status" value="1"/>
</dbReference>
<evidence type="ECO:0000313" key="4">
    <source>
        <dbReference type="Proteomes" id="UP001500523"/>
    </source>
</evidence>
<dbReference type="InterPro" id="IPR036134">
    <property type="entry name" value="Crypto/Photolyase_FAD-like_sf"/>
</dbReference>
<sequence length="502" mass="54692">MTRDLPTGLADWRQAPRVRALNDQPLGTIGDHVLCWLQQALRGRDNPVIDAAVRLGNALRLPVLVYHGIAEDYPYASDRLHHFILGAGRDLAADCRARGLTCVHHVDRAGHRERGLVHRLGADAAAIVLEDQPAFVARRQSERVAARAAVAVFAVNAACLVPPAVIGDDVRGRSGFLRRHEPERAGWMAGEDVVPTVAPYDGPLPFTPDRIEELDTDALIAGLSIDHSLPASVMHPAGRVAAQDRLHRLVADVLPGYATARNDATRPEGASGLSPYLHFGVLGPREVMAAVTAAAAGARHKAKFADELLGWREWFHHQARMLDAPARYDRVPAWARDTLADHADDPRPEAETLTAMLRGETRDESWNACQCQFLIDGWMHNNLRMYWGKRIIAMTPDPDTAWATACYLNDRLSLDGRDPSTYGNIAAMFAGSPADNERAVYGRVARRGDGSTRHRDGGAAWLATAATRAIPAVSVPATLPRNAYIGTHTGPGRKATARLLEE</sequence>
<reference evidence="4" key="1">
    <citation type="journal article" date="2019" name="Int. J. Syst. Evol. Microbiol.">
        <title>The Global Catalogue of Microorganisms (GCM) 10K type strain sequencing project: providing services to taxonomists for standard genome sequencing and annotation.</title>
        <authorList>
            <consortium name="The Broad Institute Genomics Platform"/>
            <consortium name="The Broad Institute Genome Sequencing Center for Infectious Disease"/>
            <person name="Wu L."/>
            <person name="Ma J."/>
        </authorList>
    </citation>
    <scope>NUCLEOTIDE SEQUENCE [LARGE SCALE GENOMIC DNA]</scope>
    <source>
        <strain evidence="4">JCM 17498</strain>
    </source>
</reference>
<dbReference type="Gene3D" id="1.10.579.10">
    <property type="entry name" value="DNA Cyclobutane Dipyrimidine Photolyase, subunit A, domain 3"/>
    <property type="match status" value="1"/>
</dbReference>
<proteinExistence type="predicted"/>
<dbReference type="Pfam" id="PF00875">
    <property type="entry name" value="DNA_photolyase"/>
    <property type="match status" value="1"/>
</dbReference>
<comment type="caution">
    <text evidence="3">The sequence shown here is derived from an EMBL/GenBank/DDBJ whole genome shotgun (WGS) entry which is preliminary data.</text>
</comment>
<evidence type="ECO:0000256" key="1">
    <source>
        <dbReference type="ARBA" id="ARBA00001932"/>
    </source>
</evidence>
<protein>
    <recommendedName>
        <fullName evidence="2">Photolyase/cryptochrome alpha/beta domain-containing protein</fullName>
    </recommendedName>
</protein>
<dbReference type="Gene3D" id="1.25.40.80">
    <property type="match status" value="1"/>
</dbReference>
<dbReference type="InterPro" id="IPR014729">
    <property type="entry name" value="Rossmann-like_a/b/a_fold"/>
</dbReference>
<dbReference type="SUPFAM" id="SSF48173">
    <property type="entry name" value="Cryptochrome/photolyase FAD-binding domain"/>
    <property type="match status" value="1"/>
</dbReference>
<feature type="domain" description="Photolyase/cryptochrome alpha/beta" evidence="2">
    <location>
        <begin position="31"/>
        <end position="160"/>
    </location>
</feature>
<dbReference type="PROSITE" id="PS51645">
    <property type="entry name" value="PHR_CRY_ALPHA_BETA"/>
    <property type="match status" value="1"/>
</dbReference>
<gene>
    <name evidence="3" type="ORF">GCM10022268_11370</name>
</gene>
<dbReference type="Proteomes" id="UP001500523">
    <property type="component" value="Unassembled WGS sequence"/>
</dbReference>
<dbReference type="PANTHER" id="PTHR10211:SF0">
    <property type="entry name" value="DEOXYRIBODIPYRIMIDINE PHOTO-LYASE"/>
    <property type="match status" value="1"/>
</dbReference>
<organism evidence="3 4">
    <name type="scientific">Sphingomonas cynarae</name>
    <dbReference type="NCBI Taxonomy" id="930197"/>
    <lineage>
        <taxon>Bacteria</taxon>
        <taxon>Pseudomonadati</taxon>
        <taxon>Pseudomonadota</taxon>
        <taxon>Alphaproteobacteria</taxon>
        <taxon>Sphingomonadales</taxon>
        <taxon>Sphingomonadaceae</taxon>
        <taxon>Sphingomonas</taxon>
    </lineage>
</organism>
<accession>A0ABP7DBW7</accession>
<dbReference type="PANTHER" id="PTHR10211">
    <property type="entry name" value="DEOXYRIBODIPYRIMIDINE PHOTOLYASE"/>
    <property type="match status" value="1"/>
</dbReference>
<dbReference type="EMBL" id="BAABBF010000002">
    <property type="protein sequence ID" value="GAA3703422.1"/>
    <property type="molecule type" value="Genomic_DNA"/>
</dbReference>
<dbReference type="InterPro" id="IPR052219">
    <property type="entry name" value="Photolyase_Class-2"/>
</dbReference>
<dbReference type="InterPro" id="IPR006050">
    <property type="entry name" value="DNA_photolyase_N"/>
</dbReference>
<keyword evidence="4" id="KW-1185">Reference proteome</keyword>
<dbReference type="Gene3D" id="3.40.50.620">
    <property type="entry name" value="HUPs"/>
    <property type="match status" value="1"/>
</dbReference>
<name>A0ABP7DBW7_9SPHN</name>
<dbReference type="InterPro" id="IPR036155">
    <property type="entry name" value="Crypto/Photolyase_N_sf"/>
</dbReference>